<evidence type="ECO:0000313" key="1">
    <source>
        <dbReference type="EMBL" id="EFW18602.1"/>
    </source>
</evidence>
<dbReference type="Proteomes" id="UP000002497">
    <property type="component" value="Unassembled WGS sequence"/>
</dbReference>
<dbReference type="Gene3D" id="3.10.50.40">
    <property type="match status" value="1"/>
</dbReference>
<reference evidence="2" key="2">
    <citation type="submission" date="2010-03" db="EMBL/GenBank/DDBJ databases">
        <title>The genome sequence of Coccidioides posadasii strain Silveira.</title>
        <authorList>
            <consortium name="The Broad Institute Genome Sequencing Center for Infectious Disease"/>
            <person name="Neafsey D."/>
            <person name="Orbach M."/>
            <person name="Henn M.R."/>
            <person name="Cole G.T."/>
            <person name="Galgiani J."/>
            <person name="Gardner M.J."/>
            <person name="Kirkland T.N."/>
            <person name="Taylor J.W."/>
            <person name="Young S.K."/>
            <person name="Zeng Q."/>
            <person name="Koehrsen M."/>
            <person name="Alvarado L."/>
            <person name="Berlin A."/>
            <person name="Borenstein D."/>
            <person name="Chapman S.B."/>
            <person name="Chen Z."/>
            <person name="Engels R."/>
            <person name="Freedman E."/>
            <person name="Gellesch M."/>
            <person name="Goldberg J."/>
            <person name="Griggs A."/>
            <person name="Gujja S."/>
            <person name="Heilman E."/>
            <person name="Heiman D."/>
            <person name="Howarth C."/>
            <person name="Jen D."/>
            <person name="Larson L."/>
            <person name="Mehta T."/>
            <person name="Neiman D."/>
            <person name="Park D."/>
            <person name="Pearson M."/>
            <person name="Richards J."/>
            <person name="Roberts A."/>
            <person name="Saif S."/>
            <person name="Shea T."/>
            <person name="Shenoy N."/>
            <person name="Sisk P."/>
            <person name="Stolte C."/>
            <person name="Sykes S."/>
            <person name="Walk T."/>
            <person name="White J."/>
            <person name="Yandava C."/>
            <person name="Haas B."/>
            <person name="Nusbaum C."/>
            <person name="Birren B."/>
        </authorList>
    </citation>
    <scope>NUCLEOTIDE SEQUENCE [LARGE SCALE GENOMIC DNA]</scope>
    <source>
        <strain evidence="2">RMSCC 757 / Silveira</strain>
    </source>
</reference>
<dbReference type="InterPro" id="IPR046357">
    <property type="entry name" value="PPIase_dom_sf"/>
</dbReference>
<dbReference type="SUPFAM" id="SSF54534">
    <property type="entry name" value="FKBP-like"/>
    <property type="match status" value="1"/>
</dbReference>
<dbReference type="HOGENOM" id="CLU_2170849_0_0_1"/>
<sequence>MTDPSLSFDGVCGRLKNPNQANKNIQLLSQPDTKPATAEVNDVSRPTQGDKVTVAYTGYLYDQETDRRVSKLAKGEQCSVIIPRGFPNLIPPKSTLAFDIHLKEIHKAGF</sequence>
<reference evidence="2" key="1">
    <citation type="journal article" date="2010" name="Genome Res.">
        <title>Population genomic sequencing of Coccidioides fungi reveals recent hybridization and transposon control.</title>
        <authorList>
            <person name="Neafsey D.E."/>
            <person name="Barker B.M."/>
            <person name="Sharpton T.J."/>
            <person name="Stajich J.E."/>
            <person name="Park D.J."/>
            <person name="Whiston E."/>
            <person name="Hung C.-Y."/>
            <person name="McMahan C."/>
            <person name="White J."/>
            <person name="Sykes S."/>
            <person name="Heiman D."/>
            <person name="Young S."/>
            <person name="Zeng Q."/>
            <person name="Abouelleil A."/>
            <person name="Aftuck L."/>
            <person name="Bessette D."/>
            <person name="Brown A."/>
            <person name="FitzGerald M."/>
            <person name="Lui A."/>
            <person name="Macdonald J.P."/>
            <person name="Priest M."/>
            <person name="Orbach M.J."/>
            <person name="Galgiani J.N."/>
            <person name="Kirkland T.N."/>
            <person name="Cole G.T."/>
            <person name="Birren B.W."/>
            <person name="Henn M.R."/>
            <person name="Taylor J.W."/>
            <person name="Rounsley S.D."/>
        </authorList>
    </citation>
    <scope>NUCLEOTIDE SEQUENCE [LARGE SCALE GENOMIC DNA]</scope>
    <source>
        <strain evidence="2">RMSCC 757 / Silveira</strain>
    </source>
</reference>
<organism evidence="2">
    <name type="scientific">Coccidioides posadasii (strain RMSCC 757 / Silveira)</name>
    <name type="common">Valley fever fungus</name>
    <dbReference type="NCBI Taxonomy" id="443226"/>
    <lineage>
        <taxon>Eukaryota</taxon>
        <taxon>Fungi</taxon>
        <taxon>Dikarya</taxon>
        <taxon>Ascomycota</taxon>
        <taxon>Pezizomycotina</taxon>
        <taxon>Eurotiomycetes</taxon>
        <taxon>Eurotiomycetidae</taxon>
        <taxon>Onygenales</taxon>
        <taxon>Onygenaceae</taxon>
        <taxon>Coccidioides</taxon>
    </lineage>
</organism>
<accession>E9D520</accession>
<dbReference type="VEuPathDB" id="FungiDB:CPSG_05288"/>
<evidence type="ECO:0000313" key="2">
    <source>
        <dbReference type="Proteomes" id="UP000002497"/>
    </source>
</evidence>
<dbReference type="EMBL" id="GL636492">
    <property type="protein sequence ID" value="EFW18602.1"/>
    <property type="molecule type" value="Genomic_DNA"/>
</dbReference>
<name>E9D520_COCPS</name>
<protein>
    <submittedName>
        <fullName evidence="1">Uncharacterized protein</fullName>
    </submittedName>
</protein>
<dbReference type="VEuPathDB" id="FungiDB:D8B26_005355"/>
<dbReference type="GO" id="GO:0003755">
    <property type="term" value="F:peptidyl-prolyl cis-trans isomerase activity"/>
    <property type="evidence" value="ECO:0007669"/>
    <property type="project" value="InterPro"/>
</dbReference>
<proteinExistence type="predicted"/>
<dbReference type="AlphaFoldDB" id="E9D520"/>
<gene>
    <name evidence="1" type="ORF">CPSG_05288</name>
</gene>
<keyword evidence="2" id="KW-1185">Reference proteome</keyword>